<dbReference type="Proteomes" id="UP000233060">
    <property type="component" value="Unassembled WGS sequence"/>
</dbReference>
<dbReference type="Bgee" id="ENSCATG00000038175">
    <property type="expression patterns" value="Expressed in skeletal muscle tissue and 12 other cell types or tissues"/>
</dbReference>
<evidence type="ECO:0000313" key="2">
    <source>
        <dbReference type="Proteomes" id="UP000233060"/>
    </source>
</evidence>
<keyword evidence="2" id="KW-1185">Reference proteome</keyword>
<reference evidence="1" key="1">
    <citation type="submission" date="2025-08" db="UniProtKB">
        <authorList>
            <consortium name="Ensembl"/>
        </authorList>
    </citation>
    <scope>IDENTIFICATION</scope>
</reference>
<dbReference type="Ensembl" id="ENSCATT00000054248.1">
    <property type="protein sequence ID" value="ENSCATP00000029987.1"/>
    <property type="gene ID" value="ENSCATG00000038175.1"/>
</dbReference>
<accession>A0A2K5MXM0</accession>
<dbReference type="GeneTree" id="ENSGT00940000155502"/>
<dbReference type="AlphaFoldDB" id="A0A2K5MXM0"/>
<evidence type="ECO:0000313" key="1">
    <source>
        <dbReference type="Ensembl" id="ENSCATP00000029987.1"/>
    </source>
</evidence>
<name>A0A2K5MXM0_CERAT</name>
<organism evidence="1 2">
    <name type="scientific">Cercocebus atys</name>
    <name type="common">Sooty mangabey</name>
    <name type="synonym">Cercocebus torquatus atys</name>
    <dbReference type="NCBI Taxonomy" id="9531"/>
    <lineage>
        <taxon>Eukaryota</taxon>
        <taxon>Metazoa</taxon>
        <taxon>Chordata</taxon>
        <taxon>Craniata</taxon>
        <taxon>Vertebrata</taxon>
        <taxon>Euteleostomi</taxon>
        <taxon>Mammalia</taxon>
        <taxon>Eutheria</taxon>
        <taxon>Euarchontoglires</taxon>
        <taxon>Primates</taxon>
        <taxon>Haplorrhini</taxon>
        <taxon>Catarrhini</taxon>
        <taxon>Cercopithecidae</taxon>
        <taxon>Cercopithecinae</taxon>
        <taxon>Cercocebus</taxon>
    </lineage>
</organism>
<gene>
    <name evidence="1" type="primary">IPO5</name>
</gene>
<protein>
    <submittedName>
        <fullName evidence="1">Importin 5</fullName>
    </submittedName>
</protein>
<reference evidence="1" key="2">
    <citation type="submission" date="2025-09" db="UniProtKB">
        <authorList>
            <consortium name="Ensembl"/>
        </authorList>
    </citation>
    <scope>IDENTIFICATION</scope>
</reference>
<sequence length="68" mass="7396">MPEGSTRLTAPVSPPSFSLTPSAMAAAAAEQQQFYLLLGNLLSPDNVVRKQAETDMFEKFENCVALHK</sequence>
<proteinExistence type="predicted"/>